<evidence type="ECO:0000313" key="3">
    <source>
        <dbReference type="Proteomes" id="UP000069001"/>
    </source>
</evidence>
<accession>A0A124SM13</accession>
<feature type="region of interest" description="Disordered" evidence="1">
    <location>
        <begin position="54"/>
        <end position="83"/>
    </location>
</feature>
<reference evidence="2 3" key="1">
    <citation type="submission" date="2015-11" db="EMBL/GenBank/DDBJ databases">
        <title>Expanding the genomic diversity of Burkholderia species for the development of highly accurate diagnostics.</title>
        <authorList>
            <person name="Sahl J."/>
            <person name="Keim P."/>
            <person name="Wagner D."/>
        </authorList>
    </citation>
    <scope>NUCLEOTIDE SEQUENCE [LARGE SCALE GENOMIC DNA]</scope>
    <source>
        <strain evidence="2 3">MSMB1302</strain>
    </source>
</reference>
<dbReference type="Proteomes" id="UP000069001">
    <property type="component" value="Unassembled WGS sequence"/>
</dbReference>
<name>A0A124SM13_BURCE</name>
<protein>
    <submittedName>
        <fullName evidence="2">Uncharacterized protein</fullName>
    </submittedName>
</protein>
<dbReference type="AlphaFoldDB" id="A0A124SM13"/>
<organism evidence="2 3">
    <name type="scientific">Burkholderia cepacia</name>
    <name type="common">Pseudomonas cepacia</name>
    <dbReference type="NCBI Taxonomy" id="292"/>
    <lineage>
        <taxon>Bacteria</taxon>
        <taxon>Pseudomonadati</taxon>
        <taxon>Pseudomonadota</taxon>
        <taxon>Betaproteobacteria</taxon>
        <taxon>Burkholderiales</taxon>
        <taxon>Burkholderiaceae</taxon>
        <taxon>Burkholderia</taxon>
        <taxon>Burkholderia cepacia complex</taxon>
    </lineage>
</organism>
<dbReference type="EMBL" id="LOYH01000086">
    <property type="protein sequence ID" value="KVK76368.1"/>
    <property type="molecule type" value="Genomic_DNA"/>
</dbReference>
<evidence type="ECO:0000313" key="2">
    <source>
        <dbReference type="EMBL" id="KVK76368.1"/>
    </source>
</evidence>
<sequence>MIMRAPARGNGGWCAAASVDFRQRPARGAFVNDFTGAEAGRAFAGGVVQASGCDRQRASRATLDGPPARSRRFSEPAGTCARQ</sequence>
<comment type="caution">
    <text evidence="2">The sequence shown here is derived from an EMBL/GenBank/DDBJ whole genome shotgun (WGS) entry which is preliminary data.</text>
</comment>
<gene>
    <name evidence="2" type="ORF">WS90_24500</name>
</gene>
<proteinExistence type="predicted"/>
<evidence type="ECO:0000256" key="1">
    <source>
        <dbReference type="SAM" id="MobiDB-lite"/>
    </source>
</evidence>